<dbReference type="SMART" id="SM00345">
    <property type="entry name" value="HTH_GNTR"/>
    <property type="match status" value="1"/>
</dbReference>
<dbReference type="InterPro" id="IPR036388">
    <property type="entry name" value="WH-like_DNA-bd_sf"/>
</dbReference>
<protein>
    <submittedName>
        <fullName evidence="5">GntR family transcriptional regulator</fullName>
    </submittedName>
</protein>
<dbReference type="PANTHER" id="PTHR38445:SF9">
    <property type="entry name" value="HTH-TYPE TRANSCRIPTIONAL REPRESSOR YTRA"/>
    <property type="match status" value="1"/>
</dbReference>
<dbReference type="InterPro" id="IPR000524">
    <property type="entry name" value="Tscrpt_reg_HTH_GntR"/>
</dbReference>
<dbReference type="InterPro" id="IPR036390">
    <property type="entry name" value="WH_DNA-bd_sf"/>
</dbReference>
<dbReference type="AlphaFoldDB" id="A0A849HJV8"/>
<name>A0A849HJV8_9MICO</name>
<accession>A0A849HJV8</accession>
<proteinExistence type="predicted"/>
<dbReference type="GO" id="GO:0003700">
    <property type="term" value="F:DNA-binding transcription factor activity"/>
    <property type="evidence" value="ECO:0007669"/>
    <property type="project" value="InterPro"/>
</dbReference>
<dbReference type="PROSITE" id="PS50949">
    <property type="entry name" value="HTH_GNTR"/>
    <property type="match status" value="1"/>
</dbReference>
<keyword evidence="3" id="KW-0804">Transcription</keyword>
<dbReference type="SUPFAM" id="SSF46785">
    <property type="entry name" value="Winged helix' DNA-binding domain"/>
    <property type="match status" value="1"/>
</dbReference>
<evidence type="ECO:0000259" key="4">
    <source>
        <dbReference type="PROSITE" id="PS50949"/>
    </source>
</evidence>
<dbReference type="Pfam" id="PF00392">
    <property type="entry name" value="GntR"/>
    <property type="match status" value="1"/>
</dbReference>
<comment type="caution">
    <text evidence="5">The sequence shown here is derived from an EMBL/GenBank/DDBJ whole genome shotgun (WGS) entry which is preliminary data.</text>
</comment>
<keyword evidence="6" id="KW-1185">Reference proteome</keyword>
<dbReference type="Gene3D" id="1.10.10.10">
    <property type="entry name" value="Winged helix-like DNA-binding domain superfamily/Winged helix DNA-binding domain"/>
    <property type="match status" value="1"/>
</dbReference>
<keyword evidence="1" id="KW-0805">Transcription regulation</keyword>
<evidence type="ECO:0000256" key="3">
    <source>
        <dbReference type="ARBA" id="ARBA00023163"/>
    </source>
</evidence>
<dbReference type="Proteomes" id="UP000588586">
    <property type="component" value="Unassembled WGS sequence"/>
</dbReference>
<evidence type="ECO:0000313" key="5">
    <source>
        <dbReference type="EMBL" id="NNM46611.1"/>
    </source>
</evidence>
<evidence type="ECO:0000256" key="2">
    <source>
        <dbReference type="ARBA" id="ARBA00023125"/>
    </source>
</evidence>
<sequence>MIDIDPDGAVPAYEQLRTQVTELVASGTLAAGTRLPSIRQLASDLGLAPGTVARAFRELEADGLVTSRVRHGTVVTGPAGGVQAADQAAAERMLHDAARTFALAARRLGMSDDGAVRAVRAQLETLPHQG</sequence>
<dbReference type="GO" id="GO:0003677">
    <property type="term" value="F:DNA binding"/>
    <property type="evidence" value="ECO:0007669"/>
    <property type="project" value="UniProtKB-KW"/>
</dbReference>
<dbReference type="EMBL" id="JABEPQ010000002">
    <property type="protein sequence ID" value="NNM46611.1"/>
    <property type="molecule type" value="Genomic_DNA"/>
</dbReference>
<dbReference type="PANTHER" id="PTHR38445">
    <property type="entry name" value="HTH-TYPE TRANSCRIPTIONAL REPRESSOR YTRA"/>
    <property type="match status" value="1"/>
</dbReference>
<feature type="domain" description="HTH gntR-type" evidence="4">
    <location>
        <begin position="10"/>
        <end position="78"/>
    </location>
</feature>
<evidence type="ECO:0000313" key="6">
    <source>
        <dbReference type="Proteomes" id="UP000588586"/>
    </source>
</evidence>
<keyword evidence="2" id="KW-0238">DNA-binding</keyword>
<organism evidence="5 6">
    <name type="scientific">Knoellia koreensis</name>
    <dbReference type="NCBI Taxonomy" id="2730921"/>
    <lineage>
        <taxon>Bacteria</taxon>
        <taxon>Bacillati</taxon>
        <taxon>Actinomycetota</taxon>
        <taxon>Actinomycetes</taxon>
        <taxon>Micrococcales</taxon>
        <taxon>Intrasporangiaceae</taxon>
        <taxon>Knoellia</taxon>
    </lineage>
</organism>
<reference evidence="5 6" key="1">
    <citation type="submission" date="2020-04" db="EMBL/GenBank/DDBJ databases">
        <title>Knoellia sp. isolate from air conditioner.</title>
        <authorList>
            <person name="Chea S."/>
            <person name="Kim D.-U."/>
        </authorList>
    </citation>
    <scope>NUCLEOTIDE SEQUENCE [LARGE SCALE GENOMIC DNA]</scope>
    <source>
        <strain evidence="5 6">DB2414S</strain>
    </source>
</reference>
<gene>
    <name evidence="5" type="ORF">HJG52_11410</name>
</gene>
<dbReference type="CDD" id="cd07377">
    <property type="entry name" value="WHTH_GntR"/>
    <property type="match status" value="1"/>
</dbReference>
<evidence type="ECO:0000256" key="1">
    <source>
        <dbReference type="ARBA" id="ARBA00023015"/>
    </source>
</evidence>